<sequence>MSAPLNVGIDHVIMNMSFSAKSDPAIRLVEDLAGRLGLAIYDFQ</sequence>
<organism evidence="1 2">
    <name type="scientific">Nonomuraea muscovyensis</name>
    <dbReference type="NCBI Taxonomy" id="1124761"/>
    <lineage>
        <taxon>Bacteria</taxon>
        <taxon>Bacillati</taxon>
        <taxon>Actinomycetota</taxon>
        <taxon>Actinomycetes</taxon>
        <taxon>Streptosporangiales</taxon>
        <taxon>Streptosporangiaceae</taxon>
        <taxon>Nonomuraea</taxon>
    </lineage>
</organism>
<dbReference type="EMBL" id="JACHJB010000002">
    <property type="protein sequence ID" value="MBB6347137.1"/>
    <property type="molecule type" value="Genomic_DNA"/>
</dbReference>
<evidence type="ECO:0000313" key="2">
    <source>
        <dbReference type="Proteomes" id="UP000583800"/>
    </source>
</evidence>
<dbReference type="RefSeq" id="WP_281394299.1">
    <property type="nucleotide sequence ID" value="NZ_JACHJB010000002.1"/>
</dbReference>
<name>A0A7X0C2G4_9ACTN</name>
<protein>
    <submittedName>
        <fullName evidence="1">Uncharacterized protein</fullName>
    </submittedName>
</protein>
<accession>A0A7X0C2G4</accession>
<keyword evidence="2" id="KW-1185">Reference proteome</keyword>
<dbReference type="AlphaFoldDB" id="A0A7X0C2G4"/>
<evidence type="ECO:0000313" key="1">
    <source>
        <dbReference type="EMBL" id="MBB6347137.1"/>
    </source>
</evidence>
<proteinExistence type="predicted"/>
<dbReference type="Proteomes" id="UP000583800">
    <property type="component" value="Unassembled WGS sequence"/>
</dbReference>
<comment type="caution">
    <text evidence="1">The sequence shown here is derived from an EMBL/GenBank/DDBJ whole genome shotgun (WGS) entry which is preliminary data.</text>
</comment>
<reference evidence="1 2" key="1">
    <citation type="submission" date="2020-08" db="EMBL/GenBank/DDBJ databases">
        <title>Sequencing the genomes of 1000 actinobacteria strains.</title>
        <authorList>
            <person name="Klenk H.-P."/>
        </authorList>
    </citation>
    <scope>NUCLEOTIDE SEQUENCE [LARGE SCALE GENOMIC DNA]</scope>
    <source>
        <strain evidence="1 2">DSM 45913</strain>
    </source>
</reference>
<gene>
    <name evidence="1" type="ORF">FHU36_003682</name>
</gene>